<keyword evidence="2" id="KW-1185">Reference proteome</keyword>
<protein>
    <recommendedName>
        <fullName evidence="3">PB1 domain-containing protein</fullName>
    </recommendedName>
</protein>
<dbReference type="OrthoDB" id="5847913at2759"/>
<evidence type="ECO:0000313" key="2">
    <source>
        <dbReference type="Proteomes" id="UP000270094"/>
    </source>
</evidence>
<dbReference type="EMBL" id="UYYB01024493">
    <property type="protein sequence ID" value="VDM72255.1"/>
    <property type="molecule type" value="Genomic_DNA"/>
</dbReference>
<dbReference type="Gene3D" id="3.10.20.90">
    <property type="entry name" value="Phosphatidylinositol 3-kinase Catalytic Subunit, Chain A, domain 1"/>
    <property type="match status" value="1"/>
</dbReference>
<organism evidence="1 2">
    <name type="scientific">Strongylus vulgaris</name>
    <name type="common">Blood worm</name>
    <dbReference type="NCBI Taxonomy" id="40348"/>
    <lineage>
        <taxon>Eukaryota</taxon>
        <taxon>Metazoa</taxon>
        <taxon>Ecdysozoa</taxon>
        <taxon>Nematoda</taxon>
        <taxon>Chromadorea</taxon>
        <taxon>Rhabditida</taxon>
        <taxon>Rhabditina</taxon>
        <taxon>Rhabditomorpha</taxon>
        <taxon>Strongyloidea</taxon>
        <taxon>Strongylidae</taxon>
        <taxon>Strongylus</taxon>
    </lineage>
</organism>
<reference evidence="1 2" key="1">
    <citation type="submission" date="2018-11" db="EMBL/GenBank/DDBJ databases">
        <authorList>
            <consortium name="Pathogen Informatics"/>
        </authorList>
    </citation>
    <scope>NUCLEOTIDE SEQUENCE [LARGE SCALE GENOMIC DNA]</scope>
</reference>
<evidence type="ECO:0008006" key="3">
    <source>
        <dbReference type="Google" id="ProtNLM"/>
    </source>
</evidence>
<accession>A0A3P7KNL0</accession>
<dbReference type="Proteomes" id="UP000270094">
    <property type="component" value="Unassembled WGS sequence"/>
</dbReference>
<dbReference type="SUPFAM" id="SSF54277">
    <property type="entry name" value="CAD &amp; PB1 domains"/>
    <property type="match status" value="1"/>
</dbReference>
<dbReference type="AlphaFoldDB" id="A0A3P7KNL0"/>
<proteinExistence type="predicted"/>
<gene>
    <name evidence="1" type="ORF">SVUK_LOCUS7253</name>
</gene>
<sequence>MEYCGEKRCVEMDRPVSMRALQDHLEKRYGKHINMYYQQGKGEVVVSIKNQDELDRAIKTDVAADALPDQSGTYTGNIVEVSSENIEVPYSINCSSCGASRVSFARSAGESSCSSGVQWDIDDKKLSAQSPRAPTHWKEAKYVISAL</sequence>
<evidence type="ECO:0000313" key="1">
    <source>
        <dbReference type="EMBL" id="VDM72255.1"/>
    </source>
</evidence>
<name>A0A3P7KNL0_STRVU</name>